<reference evidence="1 2" key="1">
    <citation type="submission" date="2018-06" db="EMBL/GenBank/DDBJ databases">
        <authorList>
            <consortium name="Pathogen Informatics"/>
            <person name="Doyle S."/>
        </authorList>
    </citation>
    <scope>NUCLEOTIDE SEQUENCE [LARGE SCALE GENOMIC DNA]</scope>
    <source>
        <strain evidence="1 2">NCTC7915</strain>
    </source>
</reference>
<sequence>MFEGAGVGGCVFPGVAGGGEVVAESGGGGCAGASVVDSFEFAACGVCFAADAVEVAAAVGFPVVAEVFGLGGEVVGVGVGVFFGGA</sequence>
<dbReference type="EMBL" id="UFYA01000001">
    <property type="protein sequence ID" value="STD13981.1"/>
    <property type="molecule type" value="Genomic_DNA"/>
</dbReference>
<gene>
    <name evidence="1" type="ORF">NCTC7915_02027</name>
</gene>
<comment type="caution">
    <text evidence="1">The sequence shown here is derived from an EMBL/GenBank/DDBJ whole genome shotgun (WGS) entry which is preliminary data.</text>
</comment>
<accession>A0AA46BPU4</accession>
<name>A0AA46BPU4_9MICO</name>
<protein>
    <submittedName>
        <fullName evidence="1">Uncharacterized protein</fullName>
    </submittedName>
</protein>
<dbReference type="Proteomes" id="UP000254118">
    <property type="component" value="Unassembled WGS sequence"/>
</dbReference>
<evidence type="ECO:0000313" key="1">
    <source>
        <dbReference type="EMBL" id="STD13981.1"/>
    </source>
</evidence>
<evidence type="ECO:0000313" key="2">
    <source>
        <dbReference type="Proteomes" id="UP000254118"/>
    </source>
</evidence>
<organism evidence="1 2">
    <name type="scientific">Dermatophilus congolensis</name>
    <dbReference type="NCBI Taxonomy" id="1863"/>
    <lineage>
        <taxon>Bacteria</taxon>
        <taxon>Bacillati</taxon>
        <taxon>Actinomycetota</taxon>
        <taxon>Actinomycetes</taxon>
        <taxon>Micrococcales</taxon>
        <taxon>Dermatophilaceae</taxon>
        <taxon>Dermatophilus</taxon>
    </lineage>
</organism>
<proteinExistence type="predicted"/>
<dbReference type="AlphaFoldDB" id="A0AA46BPU4"/>